<sequence>MCAGLFIMSMGIAFSIKAALGISPVSSLPYVTSNISGMTVGETTIIINCGFVLLQAVILRKGFKIFNLLQIPVSVFFGLMIDVCGSILSGFMPQTYWQQWAMCIAGIVLLALGVTMEVTAKLVTAAGEGVVLAICRVLPVKFGNTKVAFDVTLVVMSIALSAAVLGTIDGVGLGTVASALCVGFISKQFSKPMKKIEQKYLS</sequence>
<evidence type="ECO:0000313" key="2">
    <source>
        <dbReference type="EMBL" id="HIU27002.1"/>
    </source>
</evidence>
<feature type="transmembrane region" description="Helical" evidence="1">
    <location>
        <begin position="71"/>
        <end position="91"/>
    </location>
</feature>
<evidence type="ECO:0000313" key="3">
    <source>
        <dbReference type="Proteomes" id="UP000824091"/>
    </source>
</evidence>
<evidence type="ECO:0000256" key="1">
    <source>
        <dbReference type="SAM" id="Phobius"/>
    </source>
</evidence>
<protein>
    <submittedName>
        <fullName evidence="2">YitT family protein</fullName>
    </submittedName>
</protein>
<dbReference type="InterPro" id="IPR038750">
    <property type="entry name" value="YczE/YyaS-like"/>
</dbReference>
<dbReference type="EMBL" id="DVMO01000020">
    <property type="protein sequence ID" value="HIU27002.1"/>
    <property type="molecule type" value="Genomic_DNA"/>
</dbReference>
<feature type="transmembrane region" description="Helical" evidence="1">
    <location>
        <begin position="122"/>
        <end position="142"/>
    </location>
</feature>
<reference evidence="2" key="2">
    <citation type="journal article" date="2021" name="PeerJ">
        <title>Extensive microbial diversity within the chicken gut microbiome revealed by metagenomics and culture.</title>
        <authorList>
            <person name="Gilroy R."/>
            <person name="Ravi A."/>
            <person name="Getino M."/>
            <person name="Pursley I."/>
            <person name="Horton D.L."/>
            <person name="Alikhan N.F."/>
            <person name="Baker D."/>
            <person name="Gharbi K."/>
            <person name="Hall N."/>
            <person name="Watson M."/>
            <person name="Adriaenssens E.M."/>
            <person name="Foster-Nyarko E."/>
            <person name="Jarju S."/>
            <person name="Secka A."/>
            <person name="Antonio M."/>
            <person name="Oren A."/>
            <person name="Chaudhuri R.R."/>
            <person name="La Ragione R."/>
            <person name="Hildebrand F."/>
            <person name="Pallen M.J."/>
        </authorList>
    </citation>
    <scope>NUCLEOTIDE SEQUENCE</scope>
    <source>
        <strain evidence="2">11300</strain>
    </source>
</reference>
<proteinExistence type="predicted"/>
<dbReference type="PANTHER" id="PTHR40078">
    <property type="entry name" value="INTEGRAL MEMBRANE PROTEIN-RELATED"/>
    <property type="match status" value="1"/>
</dbReference>
<name>A0A9D1I2Z5_9FIRM</name>
<dbReference type="Proteomes" id="UP000824091">
    <property type="component" value="Unassembled WGS sequence"/>
</dbReference>
<dbReference type="AlphaFoldDB" id="A0A9D1I2Z5"/>
<keyword evidence="1" id="KW-0472">Membrane</keyword>
<organism evidence="2 3">
    <name type="scientific">Candidatus Fimisoma avicola</name>
    <dbReference type="NCBI Taxonomy" id="2840826"/>
    <lineage>
        <taxon>Bacteria</taxon>
        <taxon>Bacillati</taxon>
        <taxon>Bacillota</taxon>
        <taxon>Clostridia</taxon>
        <taxon>Eubacteriales</taxon>
        <taxon>Candidatus Fimisoma</taxon>
    </lineage>
</organism>
<dbReference type="PANTHER" id="PTHR40078:SF1">
    <property type="entry name" value="INTEGRAL MEMBRANE PROTEIN"/>
    <property type="match status" value="1"/>
</dbReference>
<feature type="transmembrane region" description="Helical" evidence="1">
    <location>
        <begin position="37"/>
        <end position="59"/>
    </location>
</feature>
<feature type="transmembrane region" description="Helical" evidence="1">
    <location>
        <begin position="154"/>
        <end position="185"/>
    </location>
</feature>
<reference evidence="2" key="1">
    <citation type="submission" date="2020-10" db="EMBL/GenBank/DDBJ databases">
        <authorList>
            <person name="Gilroy R."/>
        </authorList>
    </citation>
    <scope>NUCLEOTIDE SEQUENCE</scope>
    <source>
        <strain evidence="2">11300</strain>
    </source>
</reference>
<feature type="transmembrane region" description="Helical" evidence="1">
    <location>
        <begin position="97"/>
        <end position="115"/>
    </location>
</feature>
<keyword evidence="1" id="KW-1133">Transmembrane helix</keyword>
<dbReference type="Pfam" id="PF19700">
    <property type="entry name" value="DUF6198"/>
    <property type="match status" value="1"/>
</dbReference>
<gene>
    <name evidence="2" type="ORF">IAD16_01310</name>
</gene>
<keyword evidence="1" id="KW-0812">Transmembrane</keyword>
<comment type="caution">
    <text evidence="2">The sequence shown here is derived from an EMBL/GenBank/DDBJ whole genome shotgun (WGS) entry which is preliminary data.</text>
</comment>
<accession>A0A9D1I2Z5</accession>